<organism evidence="2 3">
    <name type="scientific">Streptococcus suis</name>
    <dbReference type="NCBI Taxonomy" id="1307"/>
    <lineage>
        <taxon>Bacteria</taxon>
        <taxon>Bacillati</taxon>
        <taxon>Bacillota</taxon>
        <taxon>Bacilli</taxon>
        <taxon>Lactobacillales</taxon>
        <taxon>Streptococcaceae</taxon>
        <taxon>Streptococcus</taxon>
    </lineage>
</organism>
<evidence type="ECO:0000313" key="2">
    <source>
        <dbReference type="EMBL" id="CYV70689.1"/>
    </source>
</evidence>
<keyword evidence="1" id="KW-0175">Coiled coil</keyword>
<evidence type="ECO:0000313" key="3">
    <source>
        <dbReference type="Proteomes" id="UP000070960"/>
    </source>
</evidence>
<sequence length="130" mass="15171">MAETKQRRRNIQKLIRLNPDEERQIKKRMEKAGVKTFQNYARKMLLLGSVVTIDFSELIGVKQEINRIGVNINQIAKYVNVSEEVTQEELQALKNSLAEINDLITSKLKEARKAESQFKDKDKEKIEPWL</sequence>
<evidence type="ECO:0000256" key="1">
    <source>
        <dbReference type="SAM" id="Coils"/>
    </source>
</evidence>
<reference evidence="2 3" key="1">
    <citation type="submission" date="2016-02" db="EMBL/GenBank/DDBJ databases">
        <authorList>
            <consortium name="Pathogen Informatics"/>
        </authorList>
    </citation>
    <scope>NUCLEOTIDE SEQUENCE [LARGE SCALE GENOMIC DNA]</scope>
    <source>
        <strain evidence="2 3">LSS80</strain>
    </source>
</reference>
<gene>
    <name evidence="2" type="ORF">ERS132442_01095</name>
</gene>
<dbReference type="EMBL" id="FIIE01000008">
    <property type="protein sequence ID" value="CYV70689.1"/>
    <property type="molecule type" value="Genomic_DNA"/>
</dbReference>
<feature type="coiled-coil region" evidence="1">
    <location>
        <begin position="83"/>
        <end position="117"/>
    </location>
</feature>
<dbReference type="Pfam" id="PF21983">
    <property type="entry name" value="NikA-like"/>
    <property type="match status" value="1"/>
</dbReference>
<name>A0A0Z8KED0_STRSU</name>
<dbReference type="AlphaFoldDB" id="A0A0Z8KED0"/>
<dbReference type="Proteomes" id="UP000070960">
    <property type="component" value="Unassembled WGS sequence"/>
</dbReference>
<protein>
    <submittedName>
        <fullName evidence="2">PcfF-like protein</fullName>
    </submittedName>
</protein>
<accession>A0A0Z8KED0</accession>
<dbReference type="InterPro" id="IPR053842">
    <property type="entry name" value="NikA-like"/>
</dbReference>
<proteinExistence type="predicted"/>
<dbReference type="RefSeq" id="WP_044763735.1">
    <property type="nucleotide sequence ID" value="NZ_CECW01000008.1"/>
</dbReference>